<name>A0ABU6RTT9_9FABA</name>
<accession>A0ABU6RTT9</accession>
<sequence length="114" mass="12893">MKKKKQKAYMLWENEDDSSTDSDEENEVANLCLMANIEKAAHTHLKSRLSLARPSPKRDTQHAQEKLTSSSPKQASHVWPRDFTKPNVTHSSEEQGCPHSCQVTFELGKAKSQT</sequence>
<dbReference type="Proteomes" id="UP001341840">
    <property type="component" value="Unassembled WGS sequence"/>
</dbReference>
<comment type="caution">
    <text evidence="2">The sequence shown here is derived from an EMBL/GenBank/DDBJ whole genome shotgun (WGS) entry which is preliminary data.</text>
</comment>
<organism evidence="2 3">
    <name type="scientific">Stylosanthes scabra</name>
    <dbReference type="NCBI Taxonomy" id="79078"/>
    <lineage>
        <taxon>Eukaryota</taxon>
        <taxon>Viridiplantae</taxon>
        <taxon>Streptophyta</taxon>
        <taxon>Embryophyta</taxon>
        <taxon>Tracheophyta</taxon>
        <taxon>Spermatophyta</taxon>
        <taxon>Magnoliopsida</taxon>
        <taxon>eudicotyledons</taxon>
        <taxon>Gunneridae</taxon>
        <taxon>Pentapetalae</taxon>
        <taxon>rosids</taxon>
        <taxon>fabids</taxon>
        <taxon>Fabales</taxon>
        <taxon>Fabaceae</taxon>
        <taxon>Papilionoideae</taxon>
        <taxon>50 kb inversion clade</taxon>
        <taxon>dalbergioids sensu lato</taxon>
        <taxon>Dalbergieae</taxon>
        <taxon>Pterocarpus clade</taxon>
        <taxon>Stylosanthes</taxon>
    </lineage>
</organism>
<reference evidence="2 3" key="1">
    <citation type="journal article" date="2023" name="Plants (Basel)">
        <title>Bridging the Gap: Combining Genomics and Transcriptomics Approaches to Understand Stylosanthes scabra, an Orphan Legume from the Brazilian Caatinga.</title>
        <authorList>
            <person name="Ferreira-Neto J.R.C."/>
            <person name="da Silva M.D."/>
            <person name="Binneck E."/>
            <person name="de Melo N.F."/>
            <person name="da Silva R.H."/>
            <person name="de Melo A.L.T.M."/>
            <person name="Pandolfi V."/>
            <person name="Bustamante F.O."/>
            <person name="Brasileiro-Vidal A.C."/>
            <person name="Benko-Iseppon A.M."/>
        </authorList>
    </citation>
    <scope>NUCLEOTIDE SEQUENCE [LARGE SCALE GENOMIC DNA]</scope>
    <source>
        <tissue evidence="2">Leaves</tissue>
    </source>
</reference>
<keyword evidence="3" id="KW-1185">Reference proteome</keyword>
<feature type="region of interest" description="Disordered" evidence="1">
    <location>
        <begin position="45"/>
        <end position="98"/>
    </location>
</feature>
<evidence type="ECO:0000313" key="3">
    <source>
        <dbReference type="Proteomes" id="UP001341840"/>
    </source>
</evidence>
<proteinExistence type="predicted"/>
<evidence type="ECO:0000313" key="2">
    <source>
        <dbReference type="EMBL" id="MED6127280.1"/>
    </source>
</evidence>
<feature type="compositionally biased region" description="Basic and acidic residues" evidence="1">
    <location>
        <begin position="56"/>
        <end position="65"/>
    </location>
</feature>
<gene>
    <name evidence="2" type="ORF">PIB30_086636</name>
</gene>
<dbReference type="EMBL" id="JASCZI010031700">
    <property type="protein sequence ID" value="MED6127280.1"/>
    <property type="molecule type" value="Genomic_DNA"/>
</dbReference>
<feature type="compositionally biased region" description="Acidic residues" evidence="1">
    <location>
        <begin position="13"/>
        <end position="25"/>
    </location>
</feature>
<protein>
    <submittedName>
        <fullName evidence="2">Uncharacterized protein</fullName>
    </submittedName>
</protein>
<evidence type="ECO:0000256" key="1">
    <source>
        <dbReference type="SAM" id="MobiDB-lite"/>
    </source>
</evidence>
<feature type="region of interest" description="Disordered" evidence="1">
    <location>
        <begin position="1"/>
        <end position="25"/>
    </location>
</feature>